<protein>
    <recommendedName>
        <fullName evidence="4">VWA domain-containing protein</fullName>
    </recommendedName>
</protein>
<sequence>MKRLKLLMLAALVIPGVAMAGERNDLQSCYETAQLLELKPTSPGRELIVVVDETVPVPEDIQKQAWGQISRFVQPGDSVKLYSFSAFLPGEYLRLLYAGQLDRNAGEEARDDASARKLRTLDQCLARQPKTFEAGFGKLFVKSLREARQDIPRSEIMNALRKIGEDIKASDKVSDHVVLLISDMLENSDYTSFYAKNQIKNLVVADELKKAQSHNLFADLSGARIYVTGAGLITDDVKQSYRSGKTMDALNQFWSEYFSHSNASLNGFGTPSLGGDLK</sequence>
<dbReference type="RefSeq" id="WP_177056293.1">
    <property type="nucleotide sequence ID" value="NZ_JACAPS010000007.1"/>
</dbReference>
<dbReference type="AlphaFoldDB" id="A0A7Y7Y7D9"/>
<comment type="caution">
    <text evidence="2">The sequence shown here is derived from an EMBL/GenBank/DDBJ whole genome shotgun (WGS) entry which is preliminary data.</text>
</comment>
<evidence type="ECO:0000256" key="1">
    <source>
        <dbReference type="SAM" id="SignalP"/>
    </source>
</evidence>
<evidence type="ECO:0000313" key="3">
    <source>
        <dbReference type="Proteomes" id="UP000520592"/>
    </source>
</evidence>
<gene>
    <name evidence="2" type="ORF">HX876_01400</name>
</gene>
<evidence type="ECO:0008006" key="4">
    <source>
        <dbReference type="Google" id="ProtNLM"/>
    </source>
</evidence>
<proteinExistence type="predicted"/>
<dbReference type="Proteomes" id="UP000520592">
    <property type="component" value="Unassembled WGS sequence"/>
</dbReference>
<keyword evidence="1" id="KW-0732">Signal</keyword>
<feature type="chain" id="PRO_5030696556" description="VWA domain-containing protein" evidence="1">
    <location>
        <begin position="21"/>
        <end position="278"/>
    </location>
</feature>
<reference evidence="2 3" key="1">
    <citation type="submission" date="2020-04" db="EMBL/GenBank/DDBJ databases">
        <title>Molecular characterization of pseudomonads from Agaricus bisporus reveal novel blotch 2 pathogens in Western Europe.</title>
        <authorList>
            <person name="Taparia T."/>
            <person name="Krijger M."/>
            <person name="Haynes E."/>
            <person name="Elpinstone J.G."/>
            <person name="Noble R."/>
            <person name="Van Der Wolf J."/>
        </authorList>
    </citation>
    <scope>NUCLEOTIDE SEQUENCE [LARGE SCALE GENOMIC DNA]</scope>
    <source>
        <strain evidence="2 3">IPO3737</strain>
    </source>
</reference>
<accession>A0A7Y7Y7D9</accession>
<evidence type="ECO:0000313" key="2">
    <source>
        <dbReference type="EMBL" id="NWC31032.1"/>
    </source>
</evidence>
<name>A0A7Y7Y7D9_9PSED</name>
<dbReference type="EMBL" id="JACAQD010000004">
    <property type="protein sequence ID" value="NWC31032.1"/>
    <property type="molecule type" value="Genomic_DNA"/>
</dbReference>
<organism evidence="2 3">
    <name type="scientific">Pseudomonas gingeri</name>
    <dbReference type="NCBI Taxonomy" id="117681"/>
    <lineage>
        <taxon>Bacteria</taxon>
        <taxon>Pseudomonadati</taxon>
        <taxon>Pseudomonadota</taxon>
        <taxon>Gammaproteobacteria</taxon>
        <taxon>Pseudomonadales</taxon>
        <taxon>Pseudomonadaceae</taxon>
        <taxon>Pseudomonas</taxon>
    </lineage>
</organism>
<feature type="signal peptide" evidence="1">
    <location>
        <begin position="1"/>
        <end position="20"/>
    </location>
</feature>